<gene>
    <name evidence="6" type="ORF">IAC43_02920</name>
</gene>
<dbReference type="PROSITE" id="PS51635">
    <property type="entry name" value="PNPLA"/>
    <property type="match status" value="1"/>
</dbReference>
<dbReference type="PANTHER" id="PTHR14226">
    <property type="entry name" value="NEUROPATHY TARGET ESTERASE/SWISS CHEESE D.MELANOGASTER"/>
    <property type="match status" value="1"/>
</dbReference>
<dbReference type="Gene3D" id="3.40.1090.10">
    <property type="entry name" value="Cytosolic phospholipase A2 catalytic domain"/>
    <property type="match status" value="2"/>
</dbReference>
<accession>A0A9D1H6R7</accession>
<protein>
    <submittedName>
        <fullName evidence="6">Patatin family protein</fullName>
    </submittedName>
</protein>
<keyword evidence="1 4" id="KW-0378">Hydrolase</keyword>
<evidence type="ECO:0000256" key="1">
    <source>
        <dbReference type="ARBA" id="ARBA00022801"/>
    </source>
</evidence>
<evidence type="ECO:0000313" key="7">
    <source>
        <dbReference type="Proteomes" id="UP000824160"/>
    </source>
</evidence>
<dbReference type="InterPro" id="IPR002641">
    <property type="entry name" value="PNPLA_dom"/>
</dbReference>
<dbReference type="Pfam" id="PF01734">
    <property type="entry name" value="Patatin"/>
    <property type="match status" value="1"/>
</dbReference>
<dbReference type="AlphaFoldDB" id="A0A9D1H6R7"/>
<evidence type="ECO:0000256" key="4">
    <source>
        <dbReference type="PROSITE-ProRule" id="PRU01161"/>
    </source>
</evidence>
<evidence type="ECO:0000313" key="6">
    <source>
        <dbReference type="EMBL" id="HIT94117.1"/>
    </source>
</evidence>
<reference evidence="6" key="1">
    <citation type="submission" date="2020-10" db="EMBL/GenBank/DDBJ databases">
        <authorList>
            <person name="Gilroy R."/>
        </authorList>
    </citation>
    <scope>NUCLEOTIDE SEQUENCE</scope>
    <source>
        <strain evidence="6">ChiBcec7-5410</strain>
    </source>
</reference>
<comment type="caution">
    <text evidence="6">The sequence shown here is derived from an EMBL/GenBank/DDBJ whole genome shotgun (WGS) entry which is preliminary data.</text>
</comment>
<sequence>MTALILEGGGMRGLFTAGALDAFLDADIKIPRCYGVSAGACNAISYYTGQRGRSRAVNVNYVNDKRYVSWENLLDGGSMFSEEMMFHTIPEKLLPFDYDKYRDVNPDSWAVCTSLLSGRAVYIRVPADLREEYRPILASMSLPLVSKPVRYKGDLLLDGGVADSIPAAKAIRDGADKLVIILTQHDGYQKQQEKLLPMYRVWYHDYPSFVRTASRRHIVYNQSLELIRQLEKEGKAIVIRPPRPVEISRVEKDVRKLNALYQEGYNAAFAKADAIREFLGE</sequence>
<keyword evidence="2 4" id="KW-0442">Lipid degradation</keyword>
<dbReference type="GO" id="GO:0016042">
    <property type="term" value="P:lipid catabolic process"/>
    <property type="evidence" value="ECO:0007669"/>
    <property type="project" value="UniProtKB-UniRule"/>
</dbReference>
<dbReference type="CDD" id="cd07208">
    <property type="entry name" value="Pat_hypo_Ecoli_yjju_like"/>
    <property type="match status" value="1"/>
</dbReference>
<dbReference type="InterPro" id="IPR045943">
    <property type="entry name" value="DUF6363"/>
</dbReference>
<feature type="short sequence motif" description="GXSXG" evidence="4">
    <location>
        <begin position="35"/>
        <end position="39"/>
    </location>
</feature>
<dbReference type="SUPFAM" id="SSF52151">
    <property type="entry name" value="FabD/lysophospholipase-like"/>
    <property type="match status" value="1"/>
</dbReference>
<dbReference type="InterPro" id="IPR037483">
    <property type="entry name" value="YjjU-like"/>
</dbReference>
<organism evidence="6 7">
    <name type="scientific">Candidatus Faecivivens stercoripullorum</name>
    <dbReference type="NCBI Taxonomy" id="2840805"/>
    <lineage>
        <taxon>Bacteria</taxon>
        <taxon>Bacillati</taxon>
        <taxon>Bacillota</taxon>
        <taxon>Clostridia</taxon>
        <taxon>Eubacteriales</taxon>
        <taxon>Oscillospiraceae</taxon>
        <taxon>Oscillospiraceae incertae sedis</taxon>
        <taxon>Candidatus Faecivivens</taxon>
    </lineage>
</organism>
<feature type="domain" description="PNPLA" evidence="5">
    <location>
        <begin position="4"/>
        <end position="171"/>
    </location>
</feature>
<dbReference type="InterPro" id="IPR050301">
    <property type="entry name" value="NTE"/>
</dbReference>
<feature type="short sequence motif" description="GXGXXG" evidence="4">
    <location>
        <begin position="8"/>
        <end position="13"/>
    </location>
</feature>
<evidence type="ECO:0000259" key="5">
    <source>
        <dbReference type="PROSITE" id="PS51635"/>
    </source>
</evidence>
<dbReference type="Pfam" id="PF19890">
    <property type="entry name" value="DUF6363"/>
    <property type="match status" value="1"/>
</dbReference>
<proteinExistence type="predicted"/>
<evidence type="ECO:0000256" key="2">
    <source>
        <dbReference type="ARBA" id="ARBA00022963"/>
    </source>
</evidence>
<dbReference type="GO" id="GO:0016787">
    <property type="term" value="F:hydrolase activity"/>
    <property type="evidence" value="ECO:0007669"/>
    <property type="project" value="UniProtKB-UniRule"/>
</dbReference>
<dbReference type="PANTHER" id="PTHR14226:SF25">
    <property type="entry name" value="PHOSPHOESTERASE"/>
    <property type="match status" value="1"/>
</dbReference>
<name>A0A9D1H6R7_9FIRM</name>
<reference evidence="6" key="2">
    <citation type="journal article" date="2021" name="PeerJ">
        <title>Extensive microbial diversity within the chicken gut microbiome revealed by metagenomics and culture.</title>
        <authorList>
            <person name="Gilroy R."/>
            <person name="Ravi A."/>
            <person name="Getino M."/>
            <person name="Pursley I."/>
            <person name="Horton D.L."/>
            <person name="Alikhan N.F."/>
            <person name="Baker D."/>
            <person name="Gharbi K."/>
            <person name="Hall N."/>
            <person name="Watson M."/>
            <person name="Adriaenssens E.M."/>
            <person name="Foster-Nyarko E."/>
            <person name="Jarju S."/>
            <person name="Secka A."/>
            <person name="Antonio M."/>
            <person name="Oren A."/>
            <person name="Chaudhuri R.R."/>
            <person name="La Ragione R."/>
            <person name="Hildebrand F."/>
            <person name="Pallen M.J."/>
        </authorList>
    </citation>
    <scope>NUCLEOTIDE SEQUENCE</scope>
    <source>
        <strain evidence="6">ChiBcec7-5410</strain>
    </source>
</reference>
<dbReference type="Proteomes" id="UP000824160">
    <property type="component" value="Unassembled WGS sequence"/>
</dbReference>
<keyword evidence="3 4" id="KW-0443">Lipid metabolism</keyword>
<dbReference type="EMBL" id="DVLW01000080">
    <property type="protein sequence ID" value="HIT94117.1"/>
    <property type="molecule type" value="Genomic_DNA"/>
</dbReference>
<feature type="active site" description="Nucleophile" evidence="4">
    <location>
        <position position="37"/>
    </location>
</feature>
<feature type="active site" description="Proton acceptor" evidence="4">
    <location>
        <position position="158"/>
    </location>
</feature>
<feature type="short sequence motif" description="DGA/G" evidence="4">
    <location>
        <begin position="158"/>
        <end position="160"/>
    </location>
</feature>
<dbReference type="InterPro" id="IPR016035">
    <property type="entry name" value="Acyl_Trfase/lysoPLipase"/>
</dbReference>
<evidence type="ECO:0000256" key="3">
    <source>
        <dbReference type="ARBA" id="ARBA00023098"/>
    </source>
</evidence>